<feature type="repeat" description="TPR" evidence="3">
    <location>
        <begin position="156"/>
        <end position="189"/>
    </location>
</feature>
<dbReference type="Gene3D" id="1.25.40.10">
    <property type="entry name" value="Tetratricopeptide repeat domain"/>
    <property type="match status" value="2"/>
</dbReference>
<dbReference type="PANTHER" id="PTHR44858">
    <property type="entry name" value="TETRATRICOPEPTIDE REPEAT PROTEIN 6"/>
    <property type="match status" value="1"/>
</dbReference>
<dbReference type="SUPFAM" id="SSF48452">
    <property type="entry name" value="TPR-like"/>
    <property type="match status" value="1"/>
</dbReference>
<dbReference type="Pfam" id="PF13432">
    <property type="entry name" value="TPR_16"/>
    <property type="match status" value="2"/>
</dbReference>
<sequence length="301" mass="32514">MLLVCFGWGCQRMISVSKAPGGNPVARADPEHFAISFRICQDCHQNYCDRCLAGRGGLLRGPRCAECGGKLADGARRPEVWSRPKAAVAELHEQGLALVEAGQYAEALAVFDQVLGQHSGHPGARHQRGLMLRELGRYGDAVAALEQAVRLDPHNARALHDQGGVYRLSNQPERAVRSYDRALRVQPRFLGALIDKAGTLIDLDQAETALACAEGAIRLDAAGQAAGRTEHLRAQAHGVLGAALIRLGRHAEALAAIEIALSDGPDVPENYYNRAHALKELGRAEEAALAYRVYEDVRDRG</sequence>
<dbReference type="RefSeq" id="WP_185005868.1">
    <property type="nucleotide sequence ID" value="NZ_BAAAUI010000009.1"/>
</dbReference>
<keyword evidence="2 3" id="KW-0802">TPR repeat</keyword>
<evidence type="ECO:0000313" key="5">
    <source>
        <dbReference type="Proteomes" id="UP000533598"/>
    </source>
</evidence>
<dbReference type="AlphaFoldDB" id="A0A7W7FWF8"/>
<keyword evidence="1" id="KW-0677">Repeat</keyword>
<dbReference type="Pfam" id="PF13176">
    <property type="entry name" value="TPR_7"/>
    <property type="match status" value="1"/>
</dbReference>
<dbReference type="Proteomes" id="UP000533598">
    <property type="component" value="Unassembled WGS sequence"/>
</dbReference>
<reference evidence="4 5" key="1">
    <citation type="submission" date="2020-08" db="EMBL/GenBank/DDBJ databases">
        <title>Sequencing the genomes of 1000 actinobacteria strains.</title>
        <authorList>
            <person name="Klenk H.-P."/>
        </authorList>
    </citation>
    <scope>NUCLEOTIDE SEQUENCE [LARGE SCALE GENOMIC DNA]</scope>
    <source>
        <strain evidence="4 5">DSM 44230</strain>
    </source>
</reference>
<dbReference type="SMART" id="SM00028">
    <property type="entry name" value="TPR"/>
    <property type="match status" value="4"/>
</dbReference>
<evidence type="ECO:0000313" key="4">
    <source>
        <dbReference type="EMBL" id="MBB4680212.1"/>
    </source>
</evidence>
<comment type="caution">
    <text evidence="4">The sequence shown here is derived from an EMBL/GenBank/DDBJ whole genome shotgun (WGS) entry which is preliminary data.</text>
</comment>
<organism evidence="4 5">
    <name type="scientific">Crossiella cryophila</name>
    <dbReference type="NCBI Taxonomy" id="43355"/>
    <lineage>
        <taxon>Bacteria</taxon>
        <taxon>Bacillati</taxon>
        <taxon>Actinomycetota</taxon>
        <taxon>Actinomycetes</taxon>
        <taxon>Pseudonocardiales</taxon>
        <taxon>Pseudonocardiaceae</taxon>
        <taxon>Crossiella</taxon>
    </lineage>
</organism>
<proteinExistence type="predicted"/>
<evidence type="ECO:0000256" key="1">
    <source>
        <dbReference type="ARBA" id="ARBA00022737"/>
    </source>
</evidence>
<dbReference type="PROSITE" id="PS50005">
    <property type="entry name" value="TPR"/>
    <property type="match status" value="2"/>
</dbReference>
<feature type="repeat" description="TPR" evidence="3">
    <location>
        <begin position="122"/>
        <end position="155"/>
    </location>
</feature>
<dbReference type="EMBL" id="JACHMH010000001">
    <property type="protein sequence ID" value="MBB4680212.1"/>
    <property type="molecule type" value="Genomic_DNA"/>
</dbReference>
<accession>A0A7W7FWF8</accession>
<name>A0A7W7FWF8_9PSEU</name>
<dbReference type="PANTHER" id="PTHR44858:SF1">
    <property type="entry name" value="UDP-N-ACETYLGLUCOSAMINE--PEPTIDE N-ACETYLGLUCOSAMINYLTRANSFERASE SPINDLY-RELATED"/>
    <property type="match status" value="1"/>
</dbReference>
<dbReference type="InterPro" id="IPR019734">
    <property type="entry name" value="TPR_rpt"/>
</dbReference>
<gene>
    <name evidence="4" type="ORF">HNR67_006330</name>
</gene>
<evidence type="ECO:0000256" key="2">
    <source>
        <dbReference type="ARBA" id="ARBA00022803"/>
    </source>
</evidence>
<evidence type="ECO:0000256" key="3">
    <source>
        <dbReference type="PROSITE-ProRule" id="PRU00339"/>
    </source>
</evidence>
<dbReference type="InterPro" id="IPR011990">
    <property type="entry name" value="TPR-like_helical_dom_sf"/>
</dbReference>
<dbReference type="InterPro" id="IPR050498">
    <property type="entry name" value="Ycf3"/>
</dbReference>
<keyword evidence="5" id="KW-1185">Reference proteome</keyword>
<protein>
    <submittedName>
        <fullName evidence="4">Tetratricopeptide (TPR) repeat protein</fullName>
    </submittedName>
</protein>